<dbReference type="InterPro" id="IPR036388">
    <property type="entry name" value="WH-like_DNA-bd_sf"/>
</dbReference>
<evidence type="ECO:0000256" key="3">
    <source>
        <dbReference type="ARBA" id="ARBA00023125"/>
    </source>
</evidence>
<evidence type="ECO:0000313" key="7">
    <source>
        <dbReference type="Proteomes" id="UP001246372"/>
    </source>
</evidence>
<dbReference type="PRINTS" id="PR00039">
    <property type="entry name" value="HTHLYSR"/>
</dbReference>
<dbReference type="Pfam" id="PF00126">
    <property type="entry name" value="HTH_1"/>
    <property type="match status" value="1"/>
</dbReference>
<organism evidence="6 7">
    <name type="scientific">Roseateles aquae</name>
    <dbReference type="NCBI Taxonomy" id="3077235"/>
    <lineage>
        <taxon>Bacteria</taxon>
        <taxon>Pseudomonadati</taxon>
        <taxon>Pseudomonadota</taxon>
        <taxon>Betaproteobacteria</taxon>
        <taxon>Burkholderiales</taxon>
        <taxon>Sphaerotilaceae</taxon>
        <taxon>Roseateles</taxon>
    </lineage>
</organism>
<name>A0ABU3PA86_9BURK</name>
<dbReference type="InterPro" id="IPR036390">
    <property type="entry name" value="WH_DNA-bd_sf"/>
</dbReference>
<feature type="domain" description="HTH lysR-type" evidence="5">
    <location>
        <begin position="1"/>
        <end position="60"/>
    </location>
</feature>
<dbReference type="Pfam" id="PF03466">
    <property type="entry name" value="LysR_substrate"/>
    <property type="match status" value="1"/>
</dbReference>
<keyword evidence="2" id="KW-0805">Transcription regulation</keyword>
<dbReference type="Proteomes" id="UP001246372">
    <property type="component" value="Unassembled WGS sequence"/>
</dbReference>
<dbReference type="EMBL" id="JAVXZY010000003">
    <property type="protein sequence ID" value="MDT8999496.1"/>
    <property type="molecule type" value="Genomic_DNA"/>
</dbReference>
<protein>
    <submittedName>
        <fullName evidence="6">LysR family transcriptional regulator</fullName>
    </submittedName>
</protein>
<evidence type="ECO:0000256" key="2">
    <source>
        <dbReference type="ARBA" id="ARBA00023015"/>
    </source>
</evidence>
<dbReference type="PANTHER" id="PTHR30126:SF5">
    <property type="entry name" value="HTH-TYPE TRANSCRIPTIONAL ACTIVATOR CMPR"/>
    <property type="match status" value="1"/>
</dbReference>
<evidence type="ECO:0000256" key="4">
    <source>
        <dbReference type="ARBA" id="ARBA00023163"/>
    </source>
</evidence>
<comment type="similarity">
    <text evidence="1">Belongs to the LysR transcriptional regulatory family.</text>
</comment>
<dbReference type="Gene3D" id="1.10.10.10">
    <property type="entry name" value="Winged helix-like DNA-binding domain superfamily/Winged helix DNA-binding domain"/>
    <property type="match status" value="1"/>
</dbReference>
<dbReference type="CDD" id="cd08419">
    <property type="entry name" value="PBP2_CbbR_RubisCO_like"/>
    <property type="match status" value="1"/>
</dbReference>
<gene>
    <name evidence="6" type="ORF">RQP53_09480</name>
</gene>
<evidence type="ECO:0000256" key="1">
    <source>
        <dbReference type="ARBA" id="ARBA00009437"/>
    </source>
</evidence>
<dbReference type="InterPro" id="IPR000847">
    <property type="entry name" value="LysR_HTH_N"/>
</dbReference>
<dbReference type="RefSeq" id="WP_315650058.1">
    <property type="nucleotide sequence ID" value="NZ_JAVXZY010000003.1"/>
</dbReference>
<dbReference type="PROSITE" id="PS50931">
    <property type="entry name" value="HTH_LYSR"/>
    <property type="match status" value="1"/>
</dbReference>
<accession>A0ABU3PA86</accession>
<dbReference type="PANTHER" id="PTHR30126">
    <property type="entry name" value="HTH-TYPE TRANSCRIPTIONAL REGULATOR"/>
    <property type="match status" value="1"/>
</dbReference>
<proteinExistence type="inferred from homology"/>
<dbReference type="SUPFAM" id="SSF53850">
    <property type="entry name" value="Periplasmic binding protein-like II"/>
    <property type="match status" value="1"/>
</dbReference>
<keyword evidence="3" id="KW-0238">DNA-binding</keyword>
<dbReference type="Gene3D" id="3.40.190.290">
    <property type="match status" value="1"/>
</dbReference>
<keyword evidence="4" id="KW-0804">Transcription</keyword>
<dbReference type="SUPFAM" id="SSF46785">
    <property type="entry name" value="Winged helix' DNA-binding domain"/>
    <property type="match status" value="1"/>
</dbReference>
<evidence type="ECO:0000313" key="6">
    <source>
        <dbReference type="EMBL" id="MDT8999496.1"/>
    </source>
</evidence>
<comment type="caution">
    <text evidence="6">The sequence shown here is derived from an EMBL/GenBank/DDBJ whole genome shotgun (WGS) entry which is preliminary data.</text>
</comment>
<keyword evidence="7" id="KW-1185">Reference proteome</keyword>
<evidence type="ECO:0000259" key="5">
    <source>
        <dbReference type="PROSITE" id="PS50931"/>
    </source>
</evidence>
<reference evidence="6" key="1">
    <citation type="submission" date="2023-09" db="EMBL/GenBank/DDBJ databases">
        <title>Paucibacter sp. APW11 Genome sequencing and assembly.</title>
        <authorList>
            <person name="Kim I."/>
        </authorList>
    </citation>
    <scope>NUCLEOTIDE SEQUENCE</scope>
    <source>
        <strain evidence="6">APW11</strain>
    </source>
</reference>
<sequence length="301" mass="33142">MHATFRQLRLLLALADTGSTTAAARACHVTQPTVSMQLKELADSIGLPLYEQVGRQLYLTEAGQAVADAARAIESEWEGLEQRIAALKGMSQGRLRVAIASTAKYFIPRMLGRFCASHPAVDISLQVLNREAVVERMRRNLDDLYVLSQPPEDIPHERRELLANPLVVIAANEHPLARAGRVRSAQLQREPFILREKGSGTRMAIDVHFKQLGLAPRVRLELGSNEAVKQSVAAGMGLGLVSRHALAAKPAEEGLAVLHADRFPVASSWSALWLRGKRLSPLAEEFLRHLEQLADGWETHS</sequence>
<dbReference type="InterPro" id="IPR005119">
    <property type="entry name" value="LysR_subst-bd"/>
</dbReference>